<evidence type="ECO:0000313" key="1">
    <source>
        <dbReference type="EMBL" id="KIE46604.1"/>
    </source>
</evidence>
<dbReference type="GO" id="GO:0003677">
    <property type="term" value="F:DNA binding"/>
    <property type="evidence" value="ECO:0007669"/>
    <property type="project" value="InterPro"/>
</dbReference>
<dbReference type="GO" id="GO:0004803">
    <property type="term" value="F:transposase activity"/>
    <property type="evidence" value="ECO:0007669"/>
    <property type="project" value="InterPro"/>
</dbReference>
<sequence>MDISQQKLKNLKLINCSGEQCSPQDSNRFSLLDVGQIVNISISNISKYYSSEKINKYIIMPNHIHIIMVLEFDNARYTDENWRTLFAPTILRIIKYMKEYDIEQINFFMYKFIIEGKILVNELLSK</sequence>
<dbReference type="InterPro" id="IPR036515">
    <property type="entry name" value="Transposase_17_sf"/>
</dbReference>
<dbReference type="Proteomes" id="UP000031366">
    <property type="component" value="Unassembled WGS sequence"/>
</dbReference>
<dbReference type="GO" id="GO:0006313">
    <property type="term" value="P:DNA transposition"/>
    <property type="evidence" value="ECO:0007669"/>
    <property type="project" value="InterPro"/>
</dbReference>
<dbReference type="Gene3D" id="3.30.70.1290">
    <property type="entry name" value="Transposase IS200-like"/>
    <property type="match status" value="1"/>
</dbReference>
<evidence type="ECO:0000313" key="2">
    <source>
        <dbReference type="Proteomes" id="UP000031366"/>
    </source>
</evidence>
<proteinExistence type="predicted"/>
<reference evidence="1 2" key="1">
    <citation type="journal article" date="2015" name="Infect. Genet. Evol.">
        <title>Genomic sequences of six botulinum neurotoxin-producing strains representing three clostridial species illustrate the mobility and diversity of botulinum neurotoxin genes.</title>
        <authorList>
            <person name="Smith T.J."/>
            <person name="Hill K.K."/>
            <person name="Xie G."/>
            <person name="Foley B.T."/>
            <person name="Williamson C.H."/>
            <person name="Foster J.T."/>
            <person name="Johnson S.L."/>
            <person name="Chertkov O."/>
            <person name="Teshima H."/>
            <person name="Gibbons H.S."/>
            <person name="Johnsky L.A."/>
            <person name="Karavis M.A."/>
            <person name="Smith L.A."/>
        </authorList>
    </citation>
    <scope>NUCLEOTIDE SEQUENCE [LARGE SCALE GENOMIC DNA]</scope>
    <source>
        <strain evidence="1 2">CDC 2741</strain>
    </source>
</reference>
<keyword evidence="2" id="KW-1185">Reference proteome</keyword>
<dbReference type="EMBL" id="AYSO01000016">
    <property type="protein sequence ID" value="KIE46604.1"/>
    <property type="molecule type" value="Genomic_DNA"/>
</dbReference>
<accession>A0A0C1U116</accession>
<dbReference type="AlphaFoldDB" id="A0A0C1U116"/>
<name>A0A0C1U116_9CLOT</name>
<evidence type="ECO:0008006" key="3">
    <source>
        <dbReference type="Google" id="ProtNLM"/>
    </source>
</evidence>
<protein>
    <recommendedName>
        <fullName evidence="3">Transposase IS200 like family protein</fullName>
    </recommendedName>
</protein>
<comment type="caution">
    <text evidence="1">The sequence shown here is derived from an EMBL/GenBank/DDBJ whole genome shotgun (WGS) entry which is preliminary data.</text>
</comment>
<organism evidence="1 2">
    <name type="scientific">Clostridium argentinense CDC 2741</name>
    <dbReference type="NCBI Taxonomy" id="1418104"/>
    <lineage>
        <taxon>Bacteria</taxon>
        <taxon>Bacillati</taxon>
        <taxon>Bacillota</taxon>
        <taxon>Clostridia</taxon>
        <taxon>Eubacteriales</taxon>
        <taxon>Clostridiaceae</taxon>
        <taxon>Clostridium</taxon>
    </lineage>
</organism>
<gene>
    <name evidence="1" type="ORF">U732_3385</name>
</gene>
<dbReference type="STRING" id="29341.RSJ17_19005"/>